<dbReference type="SUPFAM" id="SSF81382">
    <property type="entry name" value="Skp1 dimerisation domain-like"/>
    <property type="match status" value="1"/>
</dbReference>
<evidence type="ECO:0000256" key="2">
    <source>
        <dbReference type="ARBA" id="ARBA00009993"/>
    </source>
</evidence>
<feature type="domain" description="SKP1 component dimerisation" evidence="5">
    <location>
        <begin position="98"/>
        <end position="145"/>
    </location>
</feature>
<accession>A0ABD3DL88</accession>
<gene>
    <name evidence="7" type="primary">SKP1A_1</name>
    <name evidence="7" type="ORF">CASFOL_013873</name>
</gene>
<protein>
    <recommendedName>
        <fullName evidence="4">SKP1-like protein</fullName>
    </recommendedName>
</protein>
<comment type="subunit">
    <text evidence="4">Part of a SCF (SKP1-cullin-F-box) protein ligase complex.</text>
</comment>
<feature type="domain" description="SKP1 component POZ" evidence="6">
    <location>
        <begin position="20"/>
        <end position="49"/>
    </location>
</feature>
<name>A0ABD3DL88_9LAMI</name>
<evidence type="ECO:0000259" key="6">
    <source>
        <dbReference type="Pfam" id="PF03931"/>
    </source>
</evidence>
<dbReference type="PANTHER" id="PTHR11165">
    <property type="entry name" value="SKP1"/>
    <property type="match status" value="1"/>
</dbReference>
<dbReference type="Pfam" id="PF01466">
    <property type="entry name" value="Skp1"/>
    <property type="match status" value="1"/>
</dbReference>
<dbReference type="InterPro" id="IPR016072">
    <property type="entry name" value="Skp1_comp_dimer"/>
</dbReference>
<evidence type="ECO:0000256" key="4">
    <source>
        <dbReference type="PIRNR" id="PIRNR028729"/>
    </source>
</evidence>
<dbReference type="InterPro" id="IPR036296">
    <property type="entry name" value="SKP1-like_dim_sf"/>
</dbReference>
<dbReference type="GO" id="GO:0016567">
    <property type="term" value="P:protein ubiquitination"/>
    <property type="evidence" value="ECO:0007669"/>
    <property type="project" value="UniProtKB-UniRule"/>
</dbReference>
<evidence type="ECO:0000256" key="3">
    <source>
        <dbReference type="ARBA" id="ARBA00022786"/>
    </source>
</evidence>
<dbReference type="PIRSF" id="PIRSF028729">
    <property type="entry name" value="E3_ubiquit_lig_SCF_Skp"/>
    <property type="match status" value="1"/>
</dbReference>
<dbReference type="AlphaFoldDB" id="A0ABD3DL88"/>
<dbReference type="Proteomes" id="UP001632038">
    <property type="component" value="Unassembled WGS sequence"/>
</dbReference>
<dbReference type="InterPro" id="IPR016897">
    <property type="entry name" value="SKP1"/>
</dbReference>
<dbReference type="Pfam" id="PF03931">
    <property type="entry name" value="Skp1_POZ"/>
    <property type="match status" value="1"/>
</dbReference>
<dbReference type="InterPro" id="IPR001232">
    <property type="entry name" value="SKP1-like"/>
</dbReference>
<keyword evidence="8" id="KW-1185">Reference proteome</keyword>
<dbReference type="InterPro" id="IPR011333">
    <property type="entry name" value="SKP1/BTB/POZ_sf"/>
</dbReference>
<dbReference type="Gene3D" id="3.30.710.10">
    <property type="entry name" value="Potassium Channel Kv1.1, Chain A"/>
    <property type="match status" value="1"/>
</dbReference>
<dbReference type="SMART" id="SM00512">
    <property type="entry name" value="Skp1"/>
    <property type="match status" value="1"/>
</dbReference>
<reference evidence="8" key="1">
    <citation type="journal article" date="2024" name="IScience">
        <title>Strigolactones Initiate the Formation of Haustorium-like Structures in Castilleja.</title>
        <authorList>
            <person name="Buerger M."/>
            <person name="Peterson D."/>
            <person name="Chory J."/>
        </authorList>
    </citation>
    <scope>NUCLEOTIDE SEQUENCE [LARGE SCALE GENOMIC DNA]</scope>
</reference>
<dbReference type="GO" id="GO:0009867">
    <property type="term" value="P:jasmonic acid mediated signaling pathway"/>
    <property type="evidence" value="ECO:0007669"/>
    <property type="project" value="UniProtKB-ARBA"/>
</dbReference>
<comment type="caution">
    <text evidence="7">The sequence shown here is derived from an EMBL/GenBank/DDBJ whole genome shotgun (WGS) entry which is preliminary data.</text>
</comment>
<dbReference type="InterPro" id="IPR016073">
    <property type="entry name" value="Skp1_comp_POZ"/>
</dbReference>
<dbReference type="FunFam" id="3.30.710.10:FF:000026">
    <property type="entry name" value="E3 ubiquitin ligase complex SCF subunit"/>
    <property type="match status" value="1"/>
</dbReference>
<evidence type="ECO:0000256" key="1">
    <source>
        <dbReference type="ARBA" id="ARBA00004906"/>
    </source>
</evidence>
<sequence>MSSSESAVESGGGSGGRRVSDNCAYAEIPIHNVTGVTLAKVLEYCKRHVDASASKTDDKPSSTAVSDEELKTFDTDFVNIHHSMLFDLVLAANYLNIKSLLDLGFQTVADMIKDKSPEEVRELFNIKNDFTPEEEKQVREENGWAFT</sequence>
<evidence type="ECO:0000313" key="8">
    <source>
        <dbReference type="Proteomes" id="UP001632038"/>
    </source>
</evidence>
<comment type="function">
    <text evidence="4">Involved in ubiquitination and subsequent proteasomal degradation of target proteins. Together with CUL1, RBX1 and a F-box protein, it forms a SCF E3 ubiquitin ligase complex. The functional specificity of this complex depends on the type of F-box protein. In the SCF complex, it serves as an adapter that links the F-box protein to CUL1.</text>
</comment>
<dbReference type="SUPFAM" id="SSF54695">
    <property type="entry name" value="POZ domain"/>
    <property type="match status" value="1"/>
</dbReference>
<proteinExistence type="inferred from homology"/>
<comment type="pathway">
    <text evidence="1 4">Protein modification; protein ubiquitination.</text>
</comment>
<organism evidence="7 8">
    <name type="scientific">Castilleja foliolosa</name>
    <dbReference type="NCBI Taxonomy" id="1961234"/>
    <lineage>
        <taxon>Eukaryota</taxon>
        <taxon>Viridiplantae</taxon>
        <taxon>Streptophyta</taxon>
        <taxon>Embryophyta</taxon>
        <taxon>Tracheophyta</taxon>
        <taxon>Spermatophyta</taxon>
        <taxon>Magnoliopsida</taxon>
        <taxon>eudicotyledons</taxon>
        <taxon>Gunneridae</taxon>
        <taxon>Pentapetalae</taxon>
        <taxon>asterids</taxon>
        <taxon>lamiids</taxon>
        <taxon>Lamiales</taxon>
        <taxon>Orobanchaceae</taxon>
        <taxon>Pedicularideae</taxon>
        <taxon>Castillejinae</taxon>
        <taxon>Castilleja</taxon>
    </lineage>
</organism>
<evidence type="ECO:0000259" key="5">
    <source>
        <dbReference type="Pfam" id="PF01466"/>
    </source>
</evidence>
<evidence type="ECO:0000313" key="7">
    <source>
        <dbReference type="EMBL" id="KAL3643058.1"/>
    </source>
</evidence>
<dbReference type="EMBL" id="JAVIJP010000016">
    <property type="protein sequence ID" value="KAL3643058.1"/>
    <property type="molecule type" value="Genomic_DNA"/>
</dbReference>
<comment type="similarity">
    <text evidence="2 4">Belongs to the SKP1 family.</text>
</comment>
<keyword evidence="3 4" id="KW-0833">Ubl conjugation pathway</keyword>